<evidence type="ECO:0008006" key="3">
    <source>
        <dbReference type="Google" id="ProtNLM"/>
    </source>
</evidence>
<comment type="caution">
    <text evidence="1">The sequence shown here is derived from an EMBL/GenBank/DDBJ whole genome shotgun (WGS) entry which is preliminary data.</text>
</comment>
<dbReference type="AlphaFoldDB" id="A0A101JG34"/>
<name>A0A101JG34_9ACTN</name>
<accession>A0A101JG34</accession>
<proteinExistence type="predicted"/>
<dbReference type="RefSeq" id="WP_062709104.1">
    <property type="nucleotide sequence ID" value="NZ_LLZG01000364.1"/>
</dbReference>
<dbReference type="OrthoDB" id="56388at2"/>
<dbReference type="Gene3D" id="1.25.40.10">
    <property type="entry name" value="Tetratricopeptide repeat domain"/>
    <property type="match status" value="2"/>
</dbReference>
<protein>
    <recommendedName>
        <fullName evidence="3">Tetratricopeptide repeat protein</fullName>
    </recommendedName>
</protein>
<reference evidence="2" key="1">
    <citation type="submission" date="2015-10" db="EMBL/GenBank/DDBJ databases">
        <authorList>
            <person name="Ju K.-S."/>
            <person name="Doroghazi J.R."/>
            <person name="Metcalf W.W."/>
        </authorList>
    </citation>
    <scope>NUCLEOTIDE SEQUENCE [LARGE SCALE GENOMIC DNA]</scope>
    <source>
        <strain evidence="2">NRRL 3151</strain>
    </source>
</reference>
<dbReference type="SUPFAM" id="SSF48452">
    <property type="entry name" value="TPR-like"/>
    <property type="match status" value="2"/>
</dbReference>
<evidence type="ECO:0000313" key="2">
    <source>
        <dbReference type="Proteomes" id="UP000053923"/>
    </source>
</evidence>
<evidence type="ECO:0000313" key="1">
    <source>
        <dbReference type="EMBL" id="KUL26100.1"/>
    </source>
</evidence>
<dbReference type="EMBL" id="LLZG01000364">
    <property type="protein sequence ID" value="KUL26100.1"/>
    <property type="molecule type" value="Genomic_DNA"/>
</dbReference>
<gene>
    <name evidence="1" type="ORF">ADL12_33475</name>
</gene>
<sequence length="995" mass="107763">MSRTDGIADFDSLRRAMAENGEEPEGPARNARAEQLLAEAEKLNIPLAVIEALGHQLKVYNYSSEKDKMFVPFARLLRMWDERPEDFDAYETHSLHWVFKWMSSGMLDQPHIPLASIEKWLGEMEHRYRLAGHSERAVRSAEFSVAAHVGDVARAERAYGAWLAADRDSMADCHACELHGQGWWQAERGRDAEGLQLWEPVLEGEFTCAHEPHTVLASSLAPLLRLGRLDEARANHLRGFRLVRAMESMRGAYADHVEFCALTGNEARGLELLAERPAYFTDDGHPRSKLEFMSVVALLMDRLTELGLGQQQVPGPAGRTWTARELAVHARKEALALAARFDQRNGTGHISERARARMEQRPLVERLPLGVRTPARPTAVALPGPTAASAPENPDTQPDLAALLAEARRLSDTLQPNAIEAWAAVSRAAEGVELDALDHAEIADHQAMDLGPEGIDLFERAAELYAEAGDPGEALAARARGAYVRALTGEVRQALTAIADLYDRILALYAEDGTEVRQTAAVLMSRARILMRRVHEADDAVQGAVLADAETAAREVLALVDGRAGDDVRLASRAAEAQAMLAELAALTGDVEGAAELFARASEAFVGAGLPWFAVEYEARLAGLAHHLGDTAEAERALRAALEHGGPHLEATGRAQLHLQLAEVLGGRGLSEEAAEHALQAAHWADEAGESRTLGAWARHQLGGFLLRQGRWAEAAEVLESALPDLTAETHGDGAVVQTQWWLGDCLSELGEHRAAAERRLQAAEIARHWPEQHDHATLAHLAAESLGHAGLHAEADQAYARAGALWRSLGNVHGLVRSLRARAWLALRAENPEDAAGEAGDVAGRDDTASELMASAVSECVAALDAVDDEEARQRLTAELGHTHRQFSDLLARSATEDAEDESIRAALEEALSQVTQAAAVFACLGDGALHSRTGAELAAGWLEADLSRPAQAAARARAVLTAYEGSDDADEAAQERRAEAQQMLEVVEEQDTE</sequence>
<keyword evidence="2" id="KW-1185">Reference proteome</keyword>
<dbReference type="InterPro" id="IPR011990">
    <property type="entry name" value="TPR-like_helical_dom_sf"/>
</dbReference>
<dbReference type="Proteomes" id="UP000053923">
    <property type="component" value="Unassembled WGS sequence"/>
</dbReference>
<organism evidence="1 2">
    <name type="scientific">Streptomyces regalis</name>
    <dbReference type="NCBI Taxonomy" id="68262"/>
    <lineage>
        <taxon>Bacteria</taxon>
        <taxon>Bacillati</taxon>
        <taxon>Actinomycetota</taxon>
        <taxon>Actinomycetes</taxon>
        <taxon>Kitasatosporales</taxon>
        <taxon>Streptomycetaceae</taxon>
        <taxon>Streptomyces</taxon>
    </lineage>
</organism>